<protein>
    <recommendedName>
        <fullName evidence="3">UDP-glucose 4-epimerase</fullName>
    </recommendedName>
    <alternativeName>
        <fullName evidence="5">Galactowaldenase</fullName>
    </alternativeName>
    <alternativeName>
        <fullName evidence="4">UDP-galactose 4-epimerase</fullName>
    </alternativeName>
</protein>
<evidence type="ECO:0000313" key="8">
    <source>
        <dbReference type="Proteomes" id="UP001525890"/>
    </source>
</evidence>
<gene>
    <name evidence="7" type="ORF">NG799_19615</name>
</gene>
<dbReference type="PANTHER" id="PTHR43725">
    <property type="entry name" value="UDP-GLUCOSE 4-EPIMERASE"/>
    <property type="match status" value="1"/>
</dbReference>
<evidence type="ECO:0000256" key="5">
    <source>
        <dbReference type="ARBA" id="ARBA00033067"/>
    </source>
</evidence>
<feature type="domain" description="NAD-dependent epimerase/dehydratase" evidence="6">
    <location>
        <begin position="4"/>
        <end position="239"/>
    </location>
</feature>
<dbReference type="Proteomes" id="UP001525890">
    <property type="component" value="Unassembled WGS sequence"/>
</dbReference>
<reference evidence="7 8" key="1">
    <citation type="journal article" date="2022" name="Front. Microbiol.">
        <title>High genomic differentiation and limited gene flow indicate recent cryptic speciation within the genus Laspinema (cyanobacteria).</title>
        <authorList>
            <person name="Stanojkovic A."/>
            <person name="Skoupy S."/>
            <person name="Skaloud P."/>
            <person name="Dvorak P."/>
        </authorList>
    </citation>
    <scope>NUCLEOTIDE SEQUENCE [LARGE SCALE GENOMIC DNA]</scope>
    <source>
        <strain evidence="7 8">D2a</strain>
    </source>
</reference>
<comment type="pathway">
    <text evidence="1">Carbohydrate metabolism; galactose metabolism.</text>
</comment>
<evidence type="ECO:0000259" key="6">
    <source>
        <dbReference type="Pfam" id="PF01370"/>
    </source>
</evidence>
<comment type="caution">
    <text evidence="7">The sequence shown here is derived from an EMBL/GenBank/DDBJ whole genome shotgun (WGS) entry which is preliminary data.</text>
</comment>
<dbReference type="Gene3D" id="3.90.25.10">
    <property type="entry name" value="UDP-galactose 4-epimerase, domain 1"/>
    <property type="match status" value="1"/>
</dbReference>
<dbReference type="PANTHER" id="PTHR43725:SF53">
    <property type="entry name" value="UDP-ARABINOSE 4-EPIMERASE 1"/>
    <property type="match status" value="1"/>
</dbReference>
<dbReference type="InterPro" id="IPR036291">
    <property type="entry name" value="NAD(P)-bd_dom_sf"/>
</dbReference>
<evidence type="ECO:0000256" key="1">
    <source>
        <dbReference type="ARBA" id="ARBA00004947"/>
    </source>
</evidence>
<keyword evidence="8" id="KW-1185">Reference proteome</keyword>
<dbReference type="Gene3D" id="3.40.50.720">
    <property type="entry name" value="NAD(P)-binding Rossmann-like Domain"/>
    <property type="match status" value="1"/>
</dbReference>
<dbReference type="InterPro" id="IPR001509">
    <property type="entry name" value="Epimerase_deHydtase"/>
</dbReference>
<accession>A0ABT2MX13</accession>
<evidence type="ECO:0000256" key="4">
    <source>
        <dbReference type="ARBA" id="ARBA00031367"/>
    </source>
</evidence>
<evidence type="ECO:0000256" key="2">
    <source>
        <dbReference type="ARBA" id="ARBA00007637"/>
    </source>
</evidence>
<evidence type="ECO:0000256" key="3">
    <source>
        <dbReference type="ARBA" id="ARBA00018569"/>
    </source>
</evidence>
<name>A0ABT2MX13_9CYAN</name>
<sequence length="308" mass="33908">MHFIVTGGAGFIGSHVTETLLSQGYRVTVVDNLSTGFLQNLSDHPNLQFIKKDVVDCNPQDFSSLIDGVAHLAATPSVGLSWENPLKVHNNNLSATISVIELCKQLNIPKLVFASSASVYGNPIKLPILESHPTDPISPYGLQKLVSEQYGQLFAETLPLSFIALRIFNVFGPRQLPNSSYSGVLSIFLNSMRQGQPITIYGDGSQTRDFIYVKDVANVFTQALTLPLTLGQYKSYNVATGHSVSLLELVNILKIWFPQWNSTVNFATPRPGDIQHSRAEISNLVSFLNFYPQFSLDVAIGMLAQTYK</sequence>
<dbReference type="RefSeq" id="WP_368008034.1">
    <property type="nucleotide sequence ID" value="NZ_JAMXFF010000033.1"/>
</dbReference>
<evidence type="ECO:0000313" key="7">
    <source>
        <dbReference type="EMBL" id="MCT7968520.1"/>
    </source>
</evidence>
<dbReference type="SUPFAM" id="SSF51735">
    <property type="entry name" value="NAD(P)-binding Rossmann-fold domains"/>
    <property type="match status" value="1"/>
</dbReference>
<comment type="similarity">
    <text evidence="2">Belongs to the NAD(P)-dependent epimerase/dehydratase family.</text>
</comment>
<dbReference type="EMBL" id="JAMXFF010000033">
    <property type="protein sequence ID" value="MCT7968520.1"/>
    <property type="molecule type" value="Genomic_DNA"/>
</dbReference>
<proteinExistence type="inferred from homology"/>
<dbReference type="Pfam" id="PF01370">
    <property type="entry name" value="Epimerase"/>
    <property type="match status" value="1"/>
</dbReference>
<dbReference type="PRINTS" id="PR01713">
    <property type="entry name" value="NUCEPIMERASE"/>
</dbReference>
<organism evidence="7 8">
    <name type="scientific">Laspinema palackyanum D2a</name>
    <dbReference type="NCBI Taxonomy" id="2953684"/>
    <lineage>
        <taxon>Bacteria</taxon>
        <taxon>Bacillati</taxon>
        <taxon>Cyanobacteriota</taxon>
        <taxon>Cyanophyceae</taxon>
        <taxon>Oscillatoriophycideae</taxon>
        <taxon>Oscillatoriales</taxon>
        <taxon>Laspinemataceae</taxon>
        <taxon>Laspinema</taxon>
        <taxon>Laspinema palackyanum</taxon>
    </lineage>
</organism>